<evidence type="ECO:0000313" key="4">
    <source>
        <dbReference type="Proteomes" id="UP000195667"/>
    </source>
</evidence>
<dbReference type="GO" id="GO:0008834">
    <property type="term" value="F:ditrans,polycis-undecaprenyl-diphosphate synthase [(2E,6E)-farnesyl-diphosphate specific] activity"/>
    <property type="evidence" value="ECO:0007669"/>
    <property type="project" value="UniProtKB-UniRule"/>
</dbReference>
<dbReference type="GO" id="GO:0000287">
    <property type="term" value="F:magnesium ion binding"/>
    <property type="evidence" value="ECO:0007669"/>
    <property type="project" value="UniProtKB-UniRule"/>
</dbReference>
<evidence type="ECO:0000313" key="3">
    <source>
        <dbReference type="EMBL" id="SJM89687.1"/>
    </source>
</evidence>
<dbReference type="Proteomes" id="UP000195667">
    <property type="component" value="Unassembled WGS sequence"/>
</dbReference>
<keyword evidence="2" id="KW-0133">Cell shape</keyword>
<feature type="binding site" evidence="2">
    <location>
        <position position="41"/>
    </location>
    <ligand>
        <name>substrate</name>
    </ligand>
</feature>
<dbReference type="AlphaFoldDB" id="A0A1R4H0A5"/>
<keyword evidence="2" id="KW-0460">Magnesium</keyword>
<feature type="binding site" evidence="2">
    <location>
        <position position="192"/>
    </location>
    <ligand>
        <name>substrate</name>
    </ligand>
</feature>
<dbReference type="NCBIfam" id="TIGR00055">
    <property type="entry name" value="uppS"/>
    <property type="match status" value="1"/>
</dbReference>
<dbReference type="PANTHER" id="PTHR10291">
    <property type="entry name" value="DEHYDRODOLICHYL DIPHOSPHATE SYNTHASE FAMILY MEMBER"/>
    <property type="match status" value="1"/>
</dbReference>
<feature type="binding site" evidence="2">
    <location>
        <begin position="25"/>
        <end position="28"/>
    </location>
    <ligand>
        <name>substrate</name>
    </ligand>
</feature>
<name>A0A1R4H0A5_9GAMM</name>
<keyword evidence="2" id="KW-0573">Peptidoglycan synthesis</keyword>
<keyword evidence="4" id="KW-1185">Reference proteome</keyword>
<feature type="binding site" evidence="2">
    <location>
        <position position="24"/>
    </location>
    <ligand>
        <name>Mg(2+)</name>
        <dbReference type="ChEBI" id="CHEBI:18420"/>
    </ligand>
</feature>
<keyword evidence="2" id="KW-0961">Cell wall biogenesis/degradation</keyword>
<dbReference type="GO" id="GO:0071555">
    <property type="term" value="P:cell wall organization"/>
    <property type="evidence" value="ECO:0007669"/>
    <property type="project" value="UniProtKB-KW"/>
</dbReference>
<dbReference type="OrthoDB" id="4191603at2"/>
<comment type="catalytic activity">
    <reaction evidence="2">
        <text>8 isopentenyl diphosphate + (2E,6E)-farnesyl diphosphate = di-trans,octa-cis-undecaprenyl diphosphate + 8 diphosphate</text>
        <dbReference type="Rhea" id="RHEA:27551"/>
        <dbReference type="ChEBI" id="CHEBI:33019"/>
        <dbReference type="ChEBI" id="CHEBI:58405"/>
        <dbReference type="ChEBI" id="CHEBI:128769"/>
        <dbReference type="ChEBI" id="CHEBI:175763"/>
        <dbReference type="EC" id="2.5.1.31"/>
    </reaction>
</comment>
<dbReference type="Gene3D" id="3.40.1180.10">
    <property type="entry name" value="Decaprenyl diphosphate synthase-like"/>
    <property type="match status" value="1"/>
</dbReference>
<protein>
    <recommendedName>
        <fullName evidence="2">Ditrans,polycis-undecaprenyl-diphosphate synthase ((2E,6E)-farnesyl-diphosphate specific)</fullName>
        <ecNumber evidence="2">2.5.1.31</ecNumber>
    </recommendedName>
    <alternativeName>
        <fullName evidence="2">Ditrans,polycis-undecaprenylcistransferase</fullName>
    </alternativeName>
    <alternativeName>
        <fullName evidence="2">Undecaprenyl diphosphate synthase</fullName>
        <shortName evidence="2">UDS</shortName>
    </alternativeName>
    <alternativeName>
        <fullName evidence="2">Undecaprenyl pyrophosphate synthase</fullName>
        <shortName evidence="2">UPP synthase</shortName>
    </alternativeName>
</protein>
<evidence type="ECO:0000256" key="1">
    <source>
        <dbReference type="ARBA" id="ARBA00022679"/>
    </source>
</evidence>
<gene>
    <name evidence="3" type="primary">ispU</name>
    <name evidence="2" type="synonym">uppS</name>
    <name evidence="3" type="ORF">CRENPOLYSF1_1180011</name>
</gene>
<dbReference type="GO" id="GO:0009252">
    <property type="term" value="P:peptidoglycan biosynthetic process"/>
    <property type="evidence" value="ECO:0007669"/>
    <property type="project" value="UniProtKB-UniRule"/>
</dbReference>
<feature type="binding site" evidence="2">
    <location>
        <position position="211"/>
    </location>
    <ligand>
        <name>Mg(2+)</name>
        <dbReference type="ChEBI" id="CHEBI:18420"/>
    </ligand>
</feature>
<dbReference type="GO" id="GO:0008360">
    <property type="term" value="P:regulation of cell shape"/>
    <property type="evidence" value="ECO:0007669"/>
    <property type="project" value="UniProtKB-KW"/>
</dbReference>
<evidence type="ECO:0000256" key="2">
    <source>
        <dbReference type="HAMAP-Rule" id="MF_01139"/>
    </source>
</evidence>
<feature type="binding site" evidence="2">
    <location>
        <position position="75"/>
    </location>
    <ligand>
        <name>substrate</name>
    </ligand>
</feature>
<proteinExistence type="inferred from homology"/>
<dbReference type="EC" id="2.5.1.31" evidence="2"/>
<feature type="binding site" evidence="2">
    <location>
        <position position="37"/>
    </location>
    <ligand>
        <name>substrate</name>
    </ligand>
</feature>
<feature type="binding site" evidence="2">
    <location>
        <position position="73"/>
    </location>
    <ligand>
        <name>substrate</name>
    </ligand>
</feature>
<feature type="active site" evidence="2">
    <location>
        <position position="24"/>
    </location>
</feature>
<dbReference type="EMBL" id="FUKI01000022">
    <property type="protein sequence ID" value="SJM89687.1"/>
    <property type="molecule type" value="Genomic_DNA"/>
</dbReference>
<dbReference type="NCBIfam" id="NF011405">
    <property type="entry name" value="PRK14830.1"/>
    <property type="match status" value="1"/>
</dbReference>
<dbReference type="GO" id="GO:0005829">
    <property type="term" value="C:cytosol"/>
    <property type="evidence" value="ECO:0007669"/>
    <property type="project" value="TreeGrafter"/>
</dbReference>
<dbReference type="PROSITE" id="PS01066">
    <property type="entry name" value="UPP_SYNTHASE"/>
    <property type="match status" value="1"/>
</dbReference>
<keyword evidence="1 2" id="KW-0808">Transferase</keyword>
<keyword evidence="2" id="KW-0479">Metal-binding</keyword>
<dbReference type="PANTHER" id="PTHR10291:SF0">
    <property type="entry name" value="DEHYDRODOLICHYL DIPHOSPHATE SYNTHASE 2"/>
    <property type="match status" value="1"/>
</dbReference>
<comment type="function">
    <text evidence="2">Catalyzes the sequential condensation of isopentenyl diphosphate (IPP) with (2E,6E)-farnesyl diphosphate (E,E-FPP) to yield (2Z,6Z,10Z,14Z,18Z,22Z,26Z,30Z,34E,38E)-undecaprenyl diphosphate (di-trans,octa-cis-UPP). UPP is the precursor of glycosyl carrier lipid in the biosynthesis of bacterial cell wall polysaccharide components such as peptidoglycan and lipopolysaccharide.</text>
</comment>
<comment type="subunit">
    <text evidence="2">Homodimer.</text>
</comment>
<dbReference type="CDD" id="cd00475">
    <property type="entry name" value="Cis_IPPS"/>
    <property type="match status" value="1"/>
</dbReference>
<dbReference type="SUPFAM" id="SSF64005">
    <property type="entry name" value="Undecaprenyl diphosphate synthase"/>
    <property type="match status" value="1"/>
</dbReference>
<dbReference type="RefSeq" id="WP_087142230.1">
    <property type="nucleotide sequence ID" value="NZ_FUKI01000022.1"/>
</dbReference>
<sequence>MSADGNDSPESCNDNPRHIAIIMDGNGRWAQKRFMPRAIGHQAGVKTVRKIVEYCAVQKIEALSLFAFSSENWRRPQDEVSLLMELFMVTLGREIKKLDRNNIRLKFIGDRSLFPQRLQDKMNEGEAQTQNNTALTLVVAVNYGGRWDMCQAFQQVAGKIAAGELSIADVNPQLLNQYLSTADLPEPDLFIRTGGEQRISNFMLWQLAYTEFYFTPTLWPDFDQDALATAIESFKVRERRFGHTSEQVRNKAVTL</sequence>
<dbReference type="InterPro" id="IPR036424">
    <property type="entry name" value="UPP_synth-like_sf"/>
</dbReference>
<reference evidence="4" key="1">
    <citation type="submission" date="2017-02" db="EMBL/GenBank/DDBJ databases">
        <authorList>
            <person name="Daims H."/>
        </authorList>
    </citation>
    <scope>NUCLEOTIDE SEQUENCE [LARGE SCALE GENOMIC DNA]</scope>
</reference>
<feature type="binding site" evidence="2">
    <location>
        <begin position="198"/>
        <end position="200"/>
    </location>
    <ligand>
        <name>substrate</name>
    </ligand>
</feature>
<feature type="active site" description="Proton acceptor" evidence="2">
    <location>
        <position position="72"/>
    </location>
</feature>
<dbReference type="Pfam" id="PF01255">
    <property type="entry name" value="Prenyltransf"/>
    <property type="match status" value="1"/>
</dbReference>
<dbReference type="InterPro" id="IPR018520">
    <property type="entry name" value="UPP_synth-like_CS"/>
</dbReference>
<dbReference type="FunFam" id="3.40.1180.10:FF:000001">
    <property type="entry name" value="(2E,6E)-farnesyl-diphosphate-specific ditrans,polycis-undecaprenyl-diphosphate synthase"/>
    <property type="match status" value="1"/>
</dbReference>
<dbReference type="InterPro" id="IPR001441">
    <property type="entry name" value="UPP_synth-like"/>
</dbReference>
<comment type="similarity">
    <text evidence="2">Belongs to the UPP synthase family.</text>
</comment>
<dbReference type="HAMAP" id="MF_01139">
    <property type="entry name" value="ISPT"/>
    <property type="match status" value="1"/>
</dbReference>
<dbReference type="GO" id="GO:0016094">
    <property type="term" value="P:polyprenol biosynthetic process"/>
    <property type="evidence" value="ECO:0007669"/>
    <property type="project" value="TreeGrafter"/>
</dbReference>
<accession>A0A1R4H0A5</accession>
<organism evidence="3 4">
    <name type="scientific">Crenothrix polyspora</name>
    <dbReference type="NCBI Taxonomy" id="360316"/>
    <lineage>
        <taxon>Bacteria</taxon>
        <taxon>Pseudomonadati</taxon>
        <taxon>Pseudomonadota</taxon>
        <taxon>Gammaproteobacteria</taxon>
        <taxon>Methylococcales</taxon>
        <taxon>Crenotrichaceae</taxon>
        <taxon>Crenothrix</taxon>
    </lineage>
</organism>
<comment type="cofactor">
    <cofactor evidence="2">
        <name>Mg(2+)</name>
        <dbReference type="ChEBI" id="CHEBI:18420"/>
    </cofactor>
    <text evidence="2">Binds 2 magnesium ions per subunit.</text>
</comment>
<feature type="binding site" evidence="2">
    <location>
        <position position="29"/>
    </location>
    <ligand>
        <name>substrate</name>
    </ligand>
</feature>
<feature type="binding site" evidence="2">
    <location>
        <begin position="69"/>
        <end position="71"/>
    </location>
    <ligand>
        <name>substrate</name>
    </ligand>
</feature>